<feature type="binding site" evidence="1">
    <location>
        <position position="111"/>
    </location>
    <ligand>
        <name>Zn(2+)</name>
        <dbReference type="ChEBI" id="CHEBI:29105"/>
    </ligand>
</feature>
<dbReference type="Pfam" id="PF07776">
    <property type="entry name" value="zf-AD"/>
    <property type="match status" value="1"/>
</dbReference>
<organism evidence="4 5">
    <name type="scientific">Loxostege sticticalis</name>
    <name type="common">Beet webworm moth</name>
    <dbReference type="NCBI Taxonomy" id="481309"/>
    <lineage>
        <taxon>Eukaryota</taxon>
        <taxon>Metazoa</taxon>
        <taxon>Ecdysozoa</taxon>
        <taxon>Arthropoda</taxon>
        <taxon>Hexapoda</taxon>
        <taxon>Insecta</taxon>
        <taxon>Pterygota</taxon>
        <taxon>Neoptera</taxon>
        <taxon>Endopterygota</taxon>
        <taxon>Lepidoptera</taxon>
        <taxon>Glossata</taxon>
        <taxon>Ditrysia</taxon>
        <taxon>Pyraloidea</taxon>
        <taxon>Crambidae</taxon>
        <taxon>Pyraustinae</taxon>
        <taxon>Loxostege</taxon>
    </lineage>
</organism>
<keyword evidence="5" id="KW-1185">Reference proteome</keyword>
<feature type="binding site" evidence="1">
    <location>
        <position position="155"/>
    </location>
    <ligand>
        <name>Zn(2+)</name>
        <dbReference type="ChEBI" id="CHEBI:29105"/>
    </ligand>
</feature>
<feature type="compositionally biased region" description="Basic and acidic residues" evidence="2">
    <location>
        <begin position="299"/>
        <end position="319"/>
    </location>
</feature>
<name>A0ABR3H348_LOXSC</name>
<dbReference type="Proteomes" id="UP001549920">
    <property type="component" value="Unassembled WGS sequence"/>
</dbReference>
<protein>
    <recommendedName>
        <fullName evidence="3">ZAD domain-containing protein</fullName>
    </recommendedName>
</protein>
<evidence type="ECO:0000313" key="5">
    <source>
        <dbReference type="Proteomes" id="UP001549920"/>
    </source>
</evidence>
<proteinExistence type="predicted"/>
<feature type="binding site" evidence="1">
    <location>
        <position position="152"/>
    </location>
    <ligand>
        <name>Zn(2+)</name>
        <dbReference type="ChEBI" id="CHEBI:29105"/>
    </ligand>
</feature>
<feature type="compositionally biased region" description="Acidic residues" evidence="2">
    <location>
        <begin position="320"/>
        <end position="334"/>
    </location>
</feature>
<evidence type="ECO:0000313" key="4">
    <source>
        <dbReference type="EMBL" id="KAL0859238.1"/>
    </source>
</evidence>
<keyword evidence="1" id="KW-0862">Zinc</keyword>
<feature type="compositionally biased region" description="Basic and acidic residues" evidence="2">
    <location>
        <begin position="272"/>
        <end position="284"/>
    </location>
</feature>
<feature type="domain" description="ZAD" evidence="3">
    <location>
        <begin position="109"/>
        <end position="179"/>
    </location>
</feature>
<feature type="binding site" evidence="1">
    <location>
        <position position="114"/>
    </location>
    <ligand>
        <name>Zn(2+)</name>
        <dbReference type="ChEBI" id="CHEBI:29105"/>
    </ligand>
</feature>
<gene>
    <name evidence="4" type="ORF">ABMA27_011049</name>
</gene>
<keyword evidence="1" id="KW-0863">Zinc-finger</keyword>
<dbReference type="EMBL" id="JBEUOH010000028">
    <property type="protein sequence ID" value="KAL0859238.1"/>
    <property type="molecule type" value="Genomic_DNA"/>
</dbReference>
<feature type="non-terminal residue" evidence="4">
    <location>
        <position position="1"/>
    </location>
</feature>
<dbReference type="InterPro" id="IPR012934">
    <property type="entry name" value="Znf_AD"/>
</dbReference>
<feature type="region of interest" description="Disordered" evidence="2">
    <location>
        <begin position="214"/>
        <end position="390"/>
    </location>
</feature>
<keyword evidence="1" id="KW-0479">Metal-binding</keyword>
<evidence type="ECO:0000259" key="3">
    <source>
        <dbReference type="PROSITE" id="PS51915"/>
    </source>
</evidence>
<reference evidence="4 5" key="1">
    <citation type="submission" date="2024-06" db="EMBL/GenBank/DDBJ databases">
        <title>A chromosome-level genome assembly of beet webworm, Loxostege sticticalis.</title>
        <authorList>
            <person name="Zhang Y."/>
        </authorList>
    </citation>
    <scope>NUCLEOTIDE SEQUENCE [LARGE SCALE GENOMIC DNA]</scope>
    <source>
        <strain evidence="4">AQ026</strain>
        <tissue evidence="4">Whole body</tissue>
    </source>
</reference>
<comment type="caution">
    <text evidence="4">The sequence shown here is derived from an EMBL/GenBank/DDBJ whole genome shotgun (WGS) entry which is preliminary data.</text>
</comment>
<evidence type="ECO:0000256" key="2">
    <source>
        <dbReference type="SAM" id="MobiDB-lite"/>
    </source>
</evidence>
<feature type="region of interest" description="Disordered" evidence="2">
    <location>
        <begin position="465"/>
        <end position="494"/>
    </location>
</feature>
<dbReference type="SMART" id="SM00868">
    <property type="entry name" value="zf-AD"/>
    <property type="match status" value="1"/>
</dbReference>
<evidence type="ECO:0000256" key="1">
    <source>
        <dbReference type="PROSITE-ProRule" id="PRU01263"/>
    </source>
</evidence>
<accession>A0ABR3H348</accession>
<feature type="compositionally biased region" description="Basic and acidic residues" evidence="2">
    <location>
        <begin position="468"/>
        <end position="487"/>
    </location>
</feature>
<sequence length="594" mass="67556">PLSDSPPAVNDTSAVAQHSVIAVTEPCNISARVSFNDSFYETNDNILYEQSPSHPSHLEQEVNMLNKVYQNKKLLCEEETRCTVVPPKKRKLQQNKSYNTTKVTMDTSQVCRICLAHDTPMHAIENTALKEFYTKITGIPYDLIDGRDTVVCHICRHLLRGCHRFAESAIKADEALQRIFDIQAKMTDHLLSKIRKQFLFKALQNSPITKVKATNDDVTIEKQDEEDPLSMGRTDEERERTGPAIEISDISSIPELPEIKEEPLTLDLGGTEEDRLSPEERMSSEDTQQSEDDQSTECPLERVRLEQDKEQTVVIKQERDLEDSQTVEATESEEMYTPSEWDMEEEEEKYRLFSEDPLQYQDPNIFGPDDDVPLENFGPTEDATEDANTSTDIEVKEEPLVHNTESEDDRFSPVDTSQLQDHEYFHPDMTFRNEFANKSSKEAGQSSTVTSGVYAGFPDFTMTNEEIESQRRPEQKVSQKLNSERSGELTSNLQLTEETCRPSRQYACYSRLSRTEAKASLRNTRAHEGSEEPDIDSLGLFGKRQSLSGHLYTRDEGSDAASYTTIIINNLGTQPQRLSATLLRHSPSLRTHYV</sequence>
<dbReference type="SUPFAM" id="SSF57716">
    <property type="entry name" value="Glucocorticoid receptor-like (DNA-binding domain)"/>
    <property type="match status" value="1"/>
</dbReference>
<dbReference type="PROSITE" id="PS51915">
    <property type="entry name" value="ZAD"/>
    <property type="match status" value="1"/>
</dbReference>